<name>A0A2R8A794_9RHOB</name>
<keyword evidence="7" id="KW-1185">Reference proteome</keyword>
<gene>
    <name evidence="6" type="ORF">POI8812_00407</name>
</gene>
<evidence type="ECO:0000256" key="2">
    <source>
        <dbReference type="ARBA" id="ARBA00022630"/>
    </source>
</evidence>
<evidence type="ECO:0000256" key="1">
    <source>
        <dbReference type="ARBA" id="ARBA00001974"/>
    </source>
</evidence>
<evidence type="ECO:0000313" key="7">
    <source>
        <dbReference type="Proteomes" id="UP000244932"/>
    </source>
</evidence>
<proteinExistence type="predicted"/>
<dbReference type="PRINTS" id="PR00420">
    <property type="entry name" value="RNGMNOXGNASE"/>
</dbReference>
<evidence type="ECO:0000259" key="4">
    <source>
        <dbReference type="Pfam" id="PF03486"/>
    </source>
</evidence>
<dbReference type="InterPro" id="IPR057661">
    <property type="entry name" value="RsdA/BaiN/AoA(So)_Rossmann"/>
</dbReference>
<accession>A0A2R8A794</accession>
<dbReference type="GO" id="GO:0043917">
    <property type="term" value="F:ribose 1,5-bisphosphate isomerase activity"/>
    <property type="evidence" value="ECO:0007669"/>
    <property type="project" value="UniProtKB-EC"/>
</dbReference>
<dbReference type="InterPro" id="IPR023166">
    <property type="entry name" value="BaiN-like_dom_sf"/>
</dbReference>
<dbReference type="InterPro" id="IPR004792">
    <property type="entry name" value="BaiN-like"/>
</dbReference>
<keyword evidence="6" id="KW-0413">Isomerase</keyword>
<keyword evidence="2" id="KW-0285">Flavoprotein</keyword>
<sequence length="398" mass="42187">MPSDLKVDVLVVGAGPAGLAAAEVASAQGARVLVVERMPSIARKLLMAGKSGLNITKDASVDHVIEACGRPWLAPMLRAFGPQEVQDWMRGLGQEIFTGSSGRVFPVAMKASPLVRAWAKRLEDQGVQLWTRAVWQGFDVPVLTEDGPRQVIAKSTIFAMGGASWARLGSDGAWAKTFQAEGIDLAPFQPANMGFDLRWSEPMLRHAGTPVKAVRVMAAGAEVSGEFVITERGIEGSAIYAISAAVREAMGTDGLAISLDLAPDRSLDALTGRLSRPRGKMSQSNYLRKATGLQGVKMALLREGGPLPQEARALAERIKAVPLMLRATRPLDEAISVAGGVTEMALDRDLSLRARPGVFCAGEMLDWEAPTGGYLLTACLATGRWAGAAAARFAAKST</sequence>
<dbReference type="NCBIfam" id="TIGR03862">
    <property type="entry name" value="flavo_PP4765"/>
    <property type="match status" value="1"/>
</dbReference>
<evidence type="ECO:0000259" key="5">
    <source>
        <dbReference type="Pfam" id="PF22780"/>
    </source>
</evidence>
<protein>
    <submittedName>
        <fullName evidence="6">Thiazole biosynthetic enzyme</fullName>
        <ecNumber evidence="6">5.3.1.29</ecNumber>
    </submittedName>
</protein>
<evidence type="ECO:0000313" key="6">
    <source>
        <dbReference type="EMBL" id="SPF28109.1"/>
    </source>
</evidence>
<organism evidence="6 7">
    <name type="scientific">Pontivivens insulae</name>
    <dbReference type="NCBI Taxonomy" id="1639689"/>
    <lineage>
        <taxon>Bacteria</taxon>
        <taxon>Pseudomonadati</taxon>
        <taxon>Pseudomonadota</taxon>
        <taxon>Alphaproteobacteria</taxon>
        <taxon>Rhodobacterales</taxon>
        <taxon>Paracoccaceae</taxon>
        <taxon>Pontivivens</taxon>
    </lineage>
</organism>
<dbReference type="Proteomes" id="UP000244932">
    <property type="component" value="Unassembled WGS sequence"/>
</dbReference>
<dbReference type="EC" id="5.3.1.29" evidence="6"/>
<dbReference type="NCBIfam" id="TIGR00275">
    <property type="entry name" value="aminoacetone oxidase family FAD-binding enzyme"/>
    <property type="match status" value="1"/>
</dbReference>
<dbReference type="InterPro" id="IPR055178">
    <property type="entry name" value="RsdA/BaiN/AoA(So)-like_dom"/>
</dbReference>
<dbReference type="Gene3D" id="3.50.50.60">
    <property type="entry name" value="FAD/NAD(P)-binding domain"/>
    <property type="match status" value="1"/>
</dbReference>
<comment type="cofactor">
    <cofactor evidence="1">
        <name>FAD</name>
        <dbReference type="ChEBI" id="CHEBI:57692"/>
    </cofactor>
</comment>
<reference evidence="6 7" key="1">
    <citation type="submission" date="2018-03" db="EMBL/GenBank/DDBJ databases">
        <authorList>
            <person name="Keele B.F."/>
        </authorList>
    </citation>
    <scope>NUCLEOTIDE SEQUENCE [LARGE SCALE GENOMIC DNA]</scope>
    <source>
        <strain evidence="6 7">CeCT 8812</strain>
    </source>
</reference>
<dbReference type="EMBL" id="OMKW01000001">
    <property type="protein sequence ID" value="SPF28109.1"/>
    <property type="molecule type" value="Genomic_DNA"/>
</dbReference>
<dbReference type="SUPFAM" id="SSF51905">
    <property type="entry name" value="FAD/NAD(P)-binding domain"/>
    <property type="match status" value="1"/>
</dbReference>
<dbReference type="RefSeq" id="WP_108780843.1">
    <property type="nucleotide sequence ID" value="NZ_OMKW01000001.1"/>
</dbReference>
<dbReference type="Gene3D" id="2.40.30.10">
    <property type="entry name" value="Translation factors"/>
    <property type="match status" value="1"/>
</dbReference>
<dbReference type="Pfam" id="PF03486">
    <property type="entry name" value="HI0933_like"/>
    <property type="match status" value="1"/>
</dbReference>
<dbReference type="InterPro" id="IPR036188">
    <property type="entry name" value="FAD/NAD-bd_sf"/>
</dbReference>
<dbReference type="OrthoDB" id="5288829at2"/>
<evidence type="ECO:0000256" key="3">
    <source>
        <dbReference type="ARBA" id="ARBA00022827"/>
    </source>
</evidence>
<feature type="domain" description="RsdA/BaiN/AoA(So)-like insert" evidence="5">
    <location>
        <begin position="189"/>
        <end position="336"/>
    </location>
</feature>
<dbReference type="Gene3D" id="1.10.8.260">
    <property type="entry name" value="HI0933 insert domain-like"/>
    <property type="match status" value="1"/>
</dbReference>
<dbReference type="PANTHER" id="PTHR42887">
    <property type="entry name" value="OS12G0638800 PROTEIN"/>
    <property type="match status" value="1"/>
</dbReference>
<dbReference type="Pfam" id="PF22780">
    <property type="entry name" value="HI0933_like_1st"/>
    <property type="match status" value="1"/>
</dbReference>
<feature type="domain" description="RsdA/BaiN/AoA(So)-like Rossmann fold-like" evidence="4">
    <location>
        <begin position="8"/>
        <end position="388"/>
    </location>
</feature>
<dbReference type="SUPFAM" id="SSF160996">
    <property type="entry name" value="HI0933 insert domain-like"/>
    <property type="match status" value="1"/>
</dbReference>
<dbReference type="AlphaFoldDB" id="A0A2R8A794"/>
<dbReference type="PANTHER" id="PTHR42887:SF1">
    <property type="entry name" value="BLR3961 PROTEIN"/>
    <property type="match status" value="1"/>
</dbReference>
<keyword evidence="3" id="KW-0274">FAD</keyword>
<dbReference type="InterPro" id="IPR022460">
    <property type="entry name" value="Flavoprotein_PP4765"/>
</dbReference>